<evidence type="ECO:0000256" key="1">
    <source>
        <dbReference type="ARBA" id="ARBA00009347"/>
    </source>
</evidence>
<dbReference type="InterPro" id="IPR041504">
    <property type="entry name" value="AidB_N"/>
</dbReference>
<dbReference type="Pfam" id="PF00441">
    <property type="entry name" value="Acyl-CoA_dh_1"/>
    <property type="match status" value="1"/>
</dbReference>
<evidence type="ECO:0000313" key="9">
    <source>
        <dbReference type="Proteomes" id="UP000002748"/>
    </source>
</evidence>
<dbReference type="OrthoDB" id="10251155at2759"/>
<feature type="domain" description="Acyl-CoA oxidase/dehydrogenase middle" evidence="6">
    <location>
        <begin position="203"/>
        <end position="307"/>
    </location>
</feature>
<dbReference type="InterPro" id="IPR009075">
    <property type="entry name" value="AcylCo_DH/oxidase_C"/>
</dbReference>
<dbReference type="GeneID" id="25989114"/>
<dbReference type="Pfam" id="PF18158">
    <property type="entry name" value="AidB_N"/>
    <property type="match status" value="1"/>
</dbReference>
<dbReference type="InterPro" id="IPR006091">
    <property type="entry name" value="Acyl-CoA_Oxase/DH_mid-dom"/>
</dbReference>
<dbReference type="EMBL" id="ALBS01000317">
    <property type="protein sequence ID" value="EJT45930.1"/>
    <property type="molecule type" value="Genomic_DNA"/>
</dbReference>
<evidence type="ECO:0000259" key="6">
    <source>
        <dbReference type="Pfam" id="PF02770"/>
    </source>
</evidence>
<dbReference type="Gene3D" id="2.40.110.20">
    <property type="match status" value="1"/>
</dbReference>
<name>J4U6V0_TRIAS</name>
<dbReference type="VEuPathDB" id="FungiDB:A1Q1_05602"/>
<comment type="similarity">
    <text evidence="1 4">Belongs to the acyl-CoA dehydrogenase family.</text>
</comment>
<dbReference type="HOGENOM" id="CLU_016513_1_1_1"/>
<accession>J4U6V0</accession>
<dbReference type="InterPro" id="IPR036250">
    <property type="entry name" value="AcylCo_DH-like_C"/>
</dbReference>
<dbReference type="Pfam" id="PF02770">
    <property type="entry name" value="Acyl-CoA_dh_M"/>
    <property type="match status" value="1"/>
</dbReference>
<protein>
    <submittedName>
        <fullName evidence="8">Acyl-CoA dehydrogenase, C-terminal domain containing protein</fullName>
    </submittedName>
</protein>
<evidence type="ECO:0000256" key="2">
    <source>
        <dbReference type="ARBA" id="ARBA00022630"/>
    </source>
</evidence>
<proteinExistence type="inferred from homology"/>
<feature type="domain" description="Adaptive response protein AidB N-terminal" evidence="7">
    <location>
        <begin position="23"/>
        <end position="161"/>
    </location>
</feature>
<evidence type="ECO:0000259" key="7">
    <source>
        <dbReference type="Pfam" id="PF18158"/>
    </source>
</evidence>
<dbReference type="AlphaFoldDB" id="J4U6V0"/>
<reference evidence="8 9" key="1">
    <citation type="journal article" date="2012" name="Eukaryot. Cell">
        <title>Draft genome sequence of CBS 2479, the standard type strain of Trichosporon asahii.</title>
        <authorList>
            <person name="Yang R.Y."/>
            <person name="Li H.T."/>
            <person name="Zhu H."/>
            <person name="Zhou G.P."/>
            <person name="Wang M."/>
            <person name="Wang L."/>
        </authorList>
    </citation>
    <scope>NUCLEOTIDE SEQUENCE [LARGE SCALE GENOMIC DNA]</scope>
    <source>
        <strain evidence="9">ATCC 90039 / CBS 2479 / JCM 2466 / KCTC 7840 / NCYC 2677 / UAMH 7654</strain>
    </source>
</reference>
<dbReference type="SUPFAM" id="SSF56645">
    <property type="entry name" value="Acyl-CoA dehydrogenase NM domain-like"/>
    <property type="match status" value="1"/>
</dbReference>
<dbReference type="Proteomes" id="UP000002748">
    <property type="component" value="Unassembled WGS sequence"/>
</dbReference>
<dbReference type="SUPFAM" id="SSF47203">
    <property type="entry name" value="Acyl-CoA dehydrogenase C-terminal domain-like"/>
    <property type="match status" value="1"/>
</dbReference>
<evidence type="ECO:0000313" key="8">
    <source>
        <dbReference type="EMBL" id="EJT45930.1"/>
    </source>
</evidence>
<evidence type="ECO:0000256" key="3">
    <source>
        <dbReference type="ARBA" id="ARBA00022827"/>
    </source>
</evidence>
<keyword evidence="3 4" id="KW-0274">FAD</keyword>
<evidence type="ECO:0000259" key="5">
    <source>
        <dbReference type="Pfam" id="PF00441"/>
    </source>
</evidence>
<dbReference type="GO" id="GO:0003995">
    <property type="term" value="F:acyl-CoA dehydrogenase activity"/>
    <property type="evidence" value="ECO:0007669"/>
    <property type="project" value="TreeGrafter"/>
</dbReference>
<organism evidence="8 9">
    <name type="scientific">Trichosporon asahii var. asahii (strain ATCC 90039 / CBS 2479 / JCM 2466 / KCTC 7840 / NBRC 103889/ NCYC 2677 / UAMH 7654)</name>
    <name type="common">Yeast</name>
    <dbReference type="NCBI Taxonomy" id="1186058"/>
    <lineage>
        <taxon>Eukaryota</taxon>
        <taxon>Fungi</taxon>
        <taxon>Dikarya</taxon>
        <taxon>Basidiomycota</taxon>
        <taxon>Agaricomycotina</taxon>
        <taxon>Tremellomycetes</taxon>
        <taxon>Trichosporonales</taxon>
        <taxon>Trichosporonaceae</taxon>
        <taxon>Trichosporon</taxon>
    </lineage>
</organism>
<dbReference type="KEGG" id="tasa:A1Q1_05602"/>
<keyword evidence="2 4" id="KW-0285">Flavoprotein</keyword>
<dbReference type="RefSeq" id="XP_014176286.1">
    <property type="nucleotide sequence ID" value="XM_014320811.1"/>
</dbReference>
<keyword evidence="4" id="KW-0560">Oxidoreductase</keyword>
<feature type="domain" description="Acyl-CoA dehydrogenase/oxidase C-terminal" evidence="5">
    <location>
        <begin position="317"/>
        <end position="482"/>
    </location>
</feature>
<dbReference type="InterPro" id="IPR052904">
    <property type="entry name" value="Acyl-CoA_dehydrogenase-like"/>
</dbReference>
<comment type="caution">
    <text evidence="8">The sequence shown here is derived from an EMBL/GenBank/DDBJ whole genome shotgun (WGS) entry which is preliminary data.</text>
</comment>
<dbReference type="InterPro" id="IPR009100">
    <property type="entry name" value="AcylCoA_DH/oxidase_NM_dom_sf"/>
</dbReference>
<gene>
    <name evidence="8" type="ORF">A1Q1_05602</name>
</gene>
<comment type="cofactor">
    <cofactor evidence="4">
        <name>FAD</name>
        <dbReference type="ChEBI" id="CHEBI:57692"/>
    </cofactor>
</comment>
<dbReference type="PANTHER" id="PTHR42707:SF2">
    <property type="entry name" value="ACD11 DEHYDROGENASE"/>
    <property type="match status" value="1"/>
</dbReference>
<dbReference type="Gene3D" id="1.20.140.10">
    <property type="entry name" value="Butyryl-CoA Dehydrogenase, subunit A, domain 3"/>
    <property type="match status" value="1"/>
</dbReference>
<sequence length="614" mass="66304">MSKPQVSQPATSTTGFFQPTPVVQNQWEEDAALRRASALFVPPSVLSKVSSELSKLGAEVLTPEILAHVTNAEKNPPYIDGDGFNSFGVPKDSAALVTSPGWKALQDFGLENGVVATGYAKDLAGSARVVQVIKIHLWGASSAMVVCPSGMQDGATSVLIAELSRPPPSSLPKEMVDTRTKVFKKALSHLLDTNPKNAWTSGQWMTERRGGSDVSGTETFAKWVGLDDRTDADGLPLGPYSISGFKWFSSATDCGCALVLAWTEKGLSCFFAPTRVQGGAMNGIKIQRLKNKLGTKALPTAELEIKGMRAWLVGEEGRGVSVIATVLNVTRFHNAARGVGFLGRGLGIARAFSRVRTFPKTGAALKTIPLFNKTLAATTLRYRADTLLTFFLAALLGSVQAQAPNPLVPEGQDAELLLRILTSVAKAYTTKHGIHGLQECMEALGGVGYLENFETPEINVARIFRDANVFSIWEGTTDVLATDTVKCLTGRQGADVTAALDRWINTTLGGVKGFDEEKKEIKSQWEQFKNLPKEKEELLSLSRYVYHSLGDIVCAVLLLADAQRDGDAVAAECARRFVAGTLKGEKRQGGDWKEVSKWDHRIAFDGETQQSAKL</sequence>
<dbReference type="PANTHER" id="PTHR42707">
    <property type="entry name" value="ACYL-COA DEHYDROGENASE"/>
    <property type="match status" value="1"/>
</dbReference>
<evidence type="ECO:0000256" key="4">
    <source>
        <dbReference type="RuleBase" id="RU362125"/>
    </source>
</evidence>